<dbReference type="RefSeq" id="WP_344289216.1">
    <property type="nucleotide sequence ID" value="NZ_BAAAPF010000033.1"/>
</dbReference>
<comment type="caution">
    <text evidence="2">The sequence shown here is derived from an EMBL/GenBank/DDBJ whole genome shotgun (WGS) entry which is preliminary data.</text>
</comment>
<reference evidence="2 3" key="1">
    <citation type="journal article" date="2019" name="Int. J. Syst. Evol. Microbiol.">
        <title>The Global Catalogue of Microorganisms (GCM) 10K type strain sequencing project: providing services to taxonomists for standard genome sequencing and annotation.</title>
        <authorList>
            <consortium name="The Broad Institute Genomics Platform"/>
            <consortium name="The Broad Institute Genome Sequencing Center for Infectious Disease"/>
            <person name="Wu L."/>
            <person name="Ma J."/>
        </authorList>
    </citation>
    <scope>NUCLEOTIDE SEQUENCE [LARGE SCALE GENOMIC DNA]</scope>
    <source>
        <strain evidence="2 3">JCM 15481</strain>
    </source>
</reference>
<dbReference type="EMBL" id="BAAAPF010000033">
    <property type="protein sequence ID" value="GAA2116702.1"/>
    <property type="molecule type" value="Genomic_DNA"/>
</dbReference>
<protein>
    <submittedName>
        <fullName evidence="2">Uncharacterized protein</fullName>
    </submittedName>
</protein>
<keyword evidence="3" id="KW-1185">Reference proteome</keyword>
<feature type="region of interest" description="Disordered" evidence="1">
    <location>
        <begin position="86"/>
        <end position="114"/>
    </location>
</feature>
<sequence>MSGHLAGARLLPWLTDDGRRCYAQDGGWLALYADVLEGDQLAMGYGLLDRAAEIVNSGASEAELRFLVERLSEALRDALRVAECRGERVADPDDDGRSDDGNGPDWAPPAEAFG</sequence>
<evidence type="ECO:0000313" key="3">
    <source>
        <dbReference type="Proteomes" id="UP001500443"/>
    </source>
</evidence>
<proteinExistence type="predicted"/>
<gene>
    <name evidence="2" type="ORF">GCM10009802_17310</name>
</gene>
<evidence type="ECO:0000313" key="2">
    <source>
        <dbReference type="EMBL" id="GAA2116702.1"/>
    </source>
</evidence>
<dbReference type="Proteomes" id="UP001500443">
    <property type="component" value="Unassembled WGS sequence"/>
</dbReference>
<accession>A0ABN2XUD0</accession>
<evidence type="ECO:0000256" key="1">
    <source>
        <dbReference type="SAM" id="MobiDB-lite"/>
    </source>
</evidence>
<name>A0ABN2XUD0_9ACTN</name>
<organism evidence="2 3">
    <name type="scientific">Streptomyces synnematoformans</name>
    <dbReference type="NCBI Taxonomy" id="415721"/>
    <lineage>
        <taxon>Bacteria</taxon>
        <taxon>Bacillati</taxon>
        <taxon>Actinomycetota</taxon>
        <taxon>Actinomycetes</taxon>
        <taxon>Kitasatosporales</taxon>
        <taxon>Streptomycetaceae</taxon>
        <taxon>Streptomyces</taxon>
    </lineage>
</organism>